<name>A0A336LZB4_CULSO</name>
<feature type="region of interest" description="Disordered" evidence="1">
    <location>
        <begin position="143"/>
        <end position="177"/>
    </location>
</feature>
<dbReference type="EMBL" id="UFQT01000316">
    <property type="protein sequence ID" value="SSX23150.1"/>
    <property type="molecule type" value="Genomic_DNA"/>
</dbReference>
<proteinExistence type="predicted"/>
<dbReference type="InterPro" id="IPR019351">
    <property type="entry name" value="DUF2039"/>
</dbReference>
<feature type="compositionally biased region" description="Acidic residues" evidence="1">
    <location>
        <begin position="222"/>
        <end position="231"/>
    </location>
</feature>
<gene>
    <name evidence="2" type="primary">CSON008382</name>
</gene>
<organism evidence="2">
    <name type="scientific">Culicoides sonorensis</name>
    <name type="common">Biting midge</name>
    <dbReference type="NCBI Taxonomy" id="179676"/>
    <lineage>
        <taxon>Eukaryota</taxon>
        <taxon>Metazoa</taxon>
        <taxon>Ecdysozoa</taxon>
        <taxon>Arthropoda</taxon>
        <taxon>Hexapoda</taxon>
        <taxon>Insecta</taxon>
        <taxon>Pterygota</taxon>
        <taxon>Neoptera</taxon>
        <taxon>Endopterygota</taxon>
        <taxon>Diptera</taxon>
        <taxon>Nematocera</taxon>
        <taxon>Chironomoidea</taxon>
        <taxon>Ceratopogonidae</taxon>
        <taxon>Ceratopogoninae</taxon>
        <taxon>Culicoides</taxon>
        <taxon>Monoculicoides</taxon>
    </lineage>
</organism>
<protein>
    <submittedName>
        <fullName evidence="2">CSON008382 protein</fullName>
    </submittedName>
</protein>
<dbReference type="PANTHER" id="PTHR22876">
    <property type="entry name" value="ZGC:101016"/>
    <property type="match status" value="1"/>
</dbReference>
<reference evidence="2" key="1">
    <citation type="submission" date="2018-07" db="EMBL/GenBank/DDBJ databases">
        <authorList>
            <person name="Quirk P.G."/>
            <person name="Krulwich T.A."/>
        </authorList>
    </citation>
    <scope>NUCLEOTIDE SEQUENCE</scope>
</reference>
<evidence type="ECO:0000256" key="1">
    <source>
        <dbReference type="SAM" id="MobiDB-lite"/>
    </source>
</evidence>
<feature type="region of interest" description="Disordered" evidence="1">
    <location>
        <begin position="202"/>
        <end position="231"/>
    </location>
</feature>
<dbReference type="AlphaFoldDB" id="A0A336LZB4"/>
<dbReference type="PANTHER" id="PTHR22876:SF5">
    <property type="entry name" value="CHROMOSOME 9 OPEN READING FRAME 85"/>
    <property type="match status" value="1"/>
</dbReference>
<evidence type="ECO:0000313" key="2">
    <source>
        <dbReference type="EMBL" id="SSX23150.1"/>
    </source>
</evidence>
<sequence length="231" mass="26845">MSTKKGSGSRTRPQKHQNRWAFKNDLHDTTVKIKIINSIKIAEVCERCKEIIEWKRKYGKYKPLTQPKTCNKCGQKAIKQAYHVLCTPCAVQHKQCAKCLVSADEANILPPNKTKEEEDKEQVELNKLLKTLPERKRRTFLRYLKKKNEPKTENPENEDDLEGKSNHKKTTKVQESELDDVIRKKFDELKLINKKMDEELGFLHDLDESDLEGDSYGSCSDYSDEDDDDEA</sequence>
<dbReference type="VEuPathDB" id="VectorBase:CSON008382"/>
<dbReference type="Pfam" id="PF10217">
    <property type="entry name" value="DUF2039"/>
    <property type="match status" value="1"/>
</dbReference>
<dbReference type="OMA" id="GFKNSMH"/>
<accession>A0A336LZB4</accession>